<keyword evidence="9" id="KW-1185">Reference proteome</keyword>
<dbReference type="InterPro" id="IPR011990">
    <property type="entry name" value="TPR-like_helical_dom_sf"/>
</dbReference>
<proteinExistence type="predicted"/>
<feature type="region of interest" description="Disordered" evidence="6">
    <location>
        <begin position="1427"/>
        <end position="1563"/>
    </location>
</feature>
<dbReference type="InterPro" id="IPR003107">
    <property type="entry name" value="HAT"/>
</dbReference>
<feature type="domain" description="S1 motif" evidence="7">
    <location>
        <begin position="587"/>
        <end position="665"/>
    </location>
</feature>
<feature type="domain" description="S1 motif" evidence="7">
    <location>
        <begin position="1174"/>
        <end position="1242"/>
    </location>
</feature>
<sequence>MKDFPRGGGQELTPLEVRDITDKAKKEDEEPQLKKRKKEKQVEVTKRVKTEESFSLSFKRLNIGMSIIGVIKEIGELDMTISLPNQLVGYVSIAEISSIITARVEELADDDDDDPELPNLNDFFSVGQPVICQIIALKSEKEGKKRIDLTLNPDQINAKITELVPGMTISGMVESEQDRGYVIATGIKGVSGFLKKASQDFHIGQILALNVLKLDNSKKTVFLTNEKQGEIKSKNLDISQITAGALFKVKVSEVLEHGLKVSFLGFTGTIDTFHLGLKDQFDLGSLYKKGKSFDCRVLYCDTDAKTISLSKLPHIVDLSNIEIPSNLDIGIIEQVKICRIDSNIGVLVKVGETLGYVHISKLSDERIEKIEKKFKVDSTYPGRVIGHSLCDNLVLFSLEQKVLNETFIRVDDIKVGSDIKGTVKKIESFGVIVSITDSINALCPTIHLSDAKLSQPEKLFKIGAKLKFKVLSVDLEQKKVVLTHKKSLMNMTEKPITSYNECKIGDSTVGVITSVKDYGCIVSFFNDVKALAPIAELSHTRIESVSDNFTVGQSIKCQVLTVNPKEKKLRVTFKTSKIQNPHLVKVGKVCSGKFLSANKDGIIVTLDDSANHATIPLSHLNDSPEVANKIHQMFLNSKSKKPIALPKIMITNVDSKRGQISATCKHLIITHAETNGFVSSFSDLSENKIFPGVVKNITEVLCFILIGQVTVVASIHNIADGFVSDISSYLKPGQTVLTNIIKIDASQHRAYVTLKASQLTPVAQVALSENQYLTSLFGGRNLMKNITGIASSWAEKVEIGSVVKTTVEQILPYGLAVKVGKIPGIVSVQNHKYAVGDQVDCQVLDVDINSKIVDLIVADNVQAKKHKECLTKGSKNIDAVVELVKEDYAVVKIPSFGGAIGFCLNHSINNSIKPVPRFKAQQKISVQVKTLINIEEGVSRMLVQPPKSDPVVLSTKTTGGKRELQNPVDPEYKTLDDFVIGKTITGKVQSVKSLQLNIRLADNLRGRVHISEIYDSIDDVKDKRRPLVQFKHGEEISAVIIGYHDAKTHKFLPITHRNSSTQTVVELSLRPSILKQFEEDGLITIQNIETGTPYIGFVNKIEATAIWLQVSPGVLGRVDALMVSKDLEVLNNLQDHFQEGQAVTCFVVSKNVEKGQVDLSMLEDCSVEDEIEVGEVVCGRIQKLNANNGATVFLRSNTFGKLHITEFSDEFIEAPTSKYSEGDHIKALVVSKTNGVVNLTTKESALADPEKYLEDGIAIKVGDIVSGYVRSISDKGCFVSLSHAVHARVKISELSDEFVKEWKDLYKVGQLVQGKILSINSSNNQVELSLKKSNLVPGSARVGFEAIKPKTVMNGIVKKIESFGIFIILEGTNNISGLCHSSEVSDNPVKDVSKLYAVGDPVQVYILKVDPEKKKVSLSLKASRFEDQMTVDPSDDEESQASAQEESEVDKEELEEDDGDEDYEDVESNVKDIDQVDSDDEMEIEKDNSTTAASLMPKPSLSLEGFSWDAPVTAPVYSDSDEESEDEEEAKPKSRKDKKREKEEAERRIAQEEEALLDGDKEPELPEDFERLLLGSPNNSYLWIKYMALQLELAETEKARQVAERALKTINFREEQERFNIFIAFINLENKFGTPESVKAIFDRACQMSDPKKVHIQMAQIYETNEQIGAAEELHKKMIKKFNQSCKIWLGFVAFYIRQNKPEEAKSILKRSLQSLPKRKHLKMLSKVGHVEFKHGQPERGRTIMEGLLTSYPKKADLWSIYLDMEIKEGDLDICRRLFERALLVKWSTKKMKFFFKKYLEFEKKKGTPEGVNHVKEIAVRYVETLK</sequence>
<dbReference type="InterPro" id="IPR057301">
    <property type="entry name" value="Rrp5_OB_4th"/>
</dbReference>
<dbReference type="Gene3D" id="2.40.50.140">
    <property type="entry name" value="Nucleic acid-binding proteins"/>
    <property type="match status" value="13"/>
</dbReference>
<evidence type="ECO:0000256" key="6">
    <source>
        <dbReference type="SAM" id="MobiDB-lite"/>
    </source>
</evidence>
<dbReference type="SMART" id="SM00316">
    <property type="entry name" value="S1"/>
    <property type="match status" value="14"/>
</dbReference>
<evidence type="ECO:0000256" key="3">
    <source>
        <dbReference type="ARBA" id="ARBA00022553"/>
    </source>
</evidence>
<dbReference type="SUPFAM" id="SSF48452">
    <property type="entry name" value="TPR-like"/>
    <property type="match status" value="2"/>
</dbReference>
<keyword evidence="5" id="KW-0539">Nucleus</keyword>
<dbReference type="PROSITE" id="PS50126">
    <property type="entry name" value="S1"/>
    <property type="match status" value="13"/>
</dbReference>
<keyword evidence="4" id="KW-0677">Repeat</keyword>
<dbReference type="InterPro" id="IPR057300">
    <property type="entry name" value="OB_Rrp5"/>
</dbReference>
<evidence type="ECO:0000256" key="1">
    <source>
        <dbReference type="ARBA" id="ARBA00004604"/>
    </source>
</evidence>
<feature type="compositionally biased region" description="Acidic residues" evidence="6">
    <location>
        <begin position="1433"/>
        <end position="1467"/>
    </location>
</feature>
<gene>
    <name evidence="8" type="primary">RRP5</name>
    <name evidence="8" type="ORF">HK103_002893</name>
</gene>
<dbReference type="GO" id="GO:0032040">
    <property type="term" value="C:small-subunit processome"/>
    <property type="evidence" value="ECO:0007669"/>
    <property type="project" value="TreeGrafter"/>
</dbReference>
<feature type="domain" description="S1 motif" evidence="7">
    <location>
        <begin position="981"/>
        <end position="1057"/>
    </location>
</feature>
<dbReference type="EMBL" id="JADGKB010000202">
    <property type="protein sequence ID" value="KAJ3251091.1"/>
    <property type="molecule type" value="Genomic_DNA"/>
</dbReference>
<dbReference type="InterPro" id="IPR003029">
    <property type="entry name" value="S1_domain"/>
</dbReference>
<keyword evidence="3" id="KW-0597">Phosphoprotein</keyword>
<feature type="compositionally biased region" description="Acidic residues" evidence="6">
    <location>
        <begin position="1475"/>
        <end position="1484"/>
    </location>
</feature>
<protein>
    <submittedName>
        <fullName evidence="8">rRNA biogenesis protein rrp5</fullName>
    </submittedName>
</protein>
<evidence type="ECO:0000256" key="4">
    <source>
        <dbReference type="ARBA" id="ARBA00022737"/>
    </source>
</evidence>
<dbReference type="CDD" id="cd05702">
    <property type="entry name" value="S1_Rrp5_repeat_hs11_sc8"/>
    <property type="match status" value="1"/>
</dbReference>
<dbReference type="InterPro" id="IPR057302">
    <property type="entry name" value="Rrp5_S1"/>
</dbReference>
<dbReference type="Proteomes" id="UP001210925">
    <property type="component" value="Unassembled WGS sequence"/>
</dbReference>
<feature type="compositionally biased region" description="Basic and acidic residues" evidence="6">
    <location>
        <begin position="16"/>
        <end position="33"/>
    </location>
</feature>
<dbReference type="Pfam" id="PF23459">
    <property type="entry name" value="S1_RRP5"/>
    <property type="match status" value="2"/>
</dbReference>
<dbReference type="PANTHER" id="PTHR23270">
    <property type="entry name" value="PROGRAMMED CELL DEATH PROTEIN 11 PRE-RRNA PROCESSING PROTEIN RRP5"/>
    <property type="match status" value="1"/>
</dbReference>
<comment type="subcellular location">
    <subcellularLocation>
        <location evidence="1">Nucleus</location>
        <location evidence="1">Nucleolus</location>
    </subcellularLocation>
</comment>
<feature type="compositionally biased region" description="Gly residues" evidence="6">
    <location>
        <begin position="1"/>
        <end position="10"/>
    </location>
</feature>
<dbReference type="Gene3D" id="1.25.40.10">
    <property type="entry name" value="Tetratricopeptide repeat domain"/>
    <property type="match status" value="2"/>
</dbReference>
<evidence type="ECO:0000259" key="7">
    <source>
        <dbReference type="PROSITE" id="PS50126"/>
    </source>
</evidence>
<feature type="domain" description="S1 motif" evidence="7">
    <location>
        <begin position="505"/>
        <end position="574"/>
    </location>
</feature>
<feature type="domain" description="S1 motif" evidence="7">
    <location>
        <begin position="1091"/>
        <end position="1162"/>
    </location>
</feature>
<dbReference type="Pfam" id="PF24682">
    <property type="entry name" value="OB_RRP5"/>
    <property type="match status" value="1"/>
</dbReference>
<dbReference type="InterPro" id="IPR048058">
    <property type="entry name" value="Rrp5_S1_rpt_hs11_sc8"/>
</dbReference>
<feature type="compositionally biased region" description="Basic and acidic residues" evidence="6">
    <location>
        <begin position="1540"/>
        <end position="1551"/>
    </location>
</feature>
<dbReference type="CDD" id="cd05693">
    <property type="entry name" value="S1_Rrp5_repeat_hs1_sc1"/>
    <property type="match status" value="1"/>
</dbReference>
<dbReference type="InterPro" id="IPR048059">
    <property type="entry name" value="Rrp5_S1_rpt_hs1_sc1"/>
</dbReference>
<feature type="domain" description="S1 motif" evidence="7">
    <location>
        <begin position="330"/>
        <end position="399"/>
    </location>
</feature>
<feature type="domain" description="S1 motif" evidence="7">
    <location>
        <begin position="1262"/>
        <end position="1331"/>
    </location>
</feature>
<keyword evidence="2" id="KW-0698">rRNA processing</keyword>
<dbReference type="InterPro" id="IPR012340">
    <property type="entry name" value="NA-bd_OB-fold"/>
</dbReference>
<feature type="domain" description="S1 motif" evidence="7">
    <location>
        <begin position="166"/>
        <end position="226"/>
    </location>
</feature>
<accession>A0AAD5XZX3</accession>
<reference evidence="8" key="1">
    <citation type="submission" date="2020-05" db="EMBL/GenBank/DDBJ databases">
        <title>Phylogenomic resolution of chytrid fungi.</title>
        <authorList>
            <person name="Stajich J.E."/>
            <person name="Amses K."/>
            <person name="Simmons R."/>
            <person name="Seto K."/>
            <person name="Myers J."/>
            <person name="Bonds A."/>
            <person name="Quandt C.A."/>
            <person name="Barry K."/>
            <person name="Liu P."/>
            <person name="Grigoriev I."/>
            <person name="Longcore J.E."/>
            <person name="James T.Y."/>
        </authorList>
    </citation>
    <scope>NUCLEOTIDE SEQUENCE</scope>
    <source>
        <strain evidence="8">PLAUS21</strain>
    </source>
</reference>
<dbReference type="GO" id="GO:0003723">
    <property type="term" value="F:RNA binding"/>
    <property type="evidence" value="ECO:0007669"/>
    <property type="project" value="TreeGrafter"/>
</dbReference>
<feature type="compositionally biased region" description="Acidic residues" evidence="6">
    <location>
        <begin position="1519"/>
        <end position="1529"/>
    </location>
</feature>
<evidence type="ECO:0000313" key="8">
    <source>
        <dbReference type="EMBL" id="KAJ3251091.1"/>
    </source>
</evidence>
<dbReference type="FunFam" id="2.40.50.140:FF:000155">
    <property type="entry name" value="rRNA biogenesis protein RRP5"/>
    <property type="match status" value="1"/>
</dbReference>
<comment type="caution">
    <text evidence="8">The sequence shown here is derived from an EMBL/GenBank/DDBJ whole genome shotgun (WGS) entry which is preliminary data.</text>
</comment>
<feature type="domain" description="S1 motif" evidence="7">
    <location>
        <begin position="1350"/>
        <end position="1421"/>
    </location>
</feature>
<organism evidence="8 9">
    <name type="scientific">Boothiomyces macroporosus</name>
    <dbReference type="NCBI Taxonomy" id="261099"/>
    <lineage>
        <taxon>Eukaryota</taxon>
        <taxon>Fungi</taxon>
        <taxon>Fungi incertae sedis</taxon>
        <taxon>Chytridiomycota</taxon>
        <taxon>Chytridiomycota incertae sedis</taxon>
        <taxon>Chytridiomycetes</taxon>
        <taxon>Rhizophydiales</taxon>
        <taxon>Terramycetaceae</taxon>
        <taxon>Boothiomyces</taxon>
    </lineage>
</organism>
<feature type="domain" description="S1 motif" evidence="7">
    <location>
        <begin position="64"/>
        <end position="152"/>
    </location>
</feature>
<dbReference type="PANTHER" id="PTHR23270:SF10">
    <property type="entry name" value="PROTEIN RRP5 HOMOLOG"/>
    <property type="match status" value="1"/>
</dbReference>
<name>A0AAD5XZX3_9FUNG</name>
<dbReference type="SMART" id="SM00386">
    <property type="entry name" value="HAT"/>
    <property type="match status" value="7"/>
</dbReference>
<dbReference type="Pfam" id="PF24685">
    <property type="entry name" value="OB_RRP5_4th"/>
    <property type="match status" value="1"/>
</dbReference>
<feature type="domain" description="S1 motif" evidence="7">
    <location>
        <begin position="687"/>
        <end position="755"/>
    </location>
</feature>
<evidence type="ECO:0000313" key="9">
    <source>
        <dbReference type="Proteomes" id="UP001210925"/>
    </source>
</evidence>
<feature type="region of interest" description="Disordered" evidence="6">
    <location>
        <begin position="1"/>
        <end position="39"/>
    </location>
</feature>
<dbReference type="SUPFAM" id="SSF50249">
    <property type="entry name" value="Nucleic acid-binding proteins"/>
    <property type="match status" value="13"/>
</dbReference>
<dbReference type="FunFam" id="2.40.50.140:FF:000200">
    <property type="entry name" value="Programmed cell death 11"/>
    <property type="match status" value="1"/>
</dbReference>
<dbReference type="InterPro" id="IPR045209">
    <property type="entry name" value="Rrp5"/>
</dbReference>
<dbReference type="FunFam" id="2.40.50.140:FF:000103">
    <property type="entry name" value="protein RRP5 homolog"/>
    <property type="match status" value="3"/>
</dbReference>
<feature type="domain" description="S1 motif" evidence="7">
    <location>
        <begin position="416"/>
        <end position="485"/>
    </location>
</feature>
<dbReference type="GO" id="GO:0006364">
    <property type="term" value="P:rRNA processing"/>
    <property type="evidence" value="ECO:0007669"/>
    <property type="project" value="UniProtKB-KW"/>
</dbReference>
<evidence type="ECO:0000256" key="5">
    <source>
        <dbReference type="ARBA" id="ARBA00023242"/>
    </source>
</evidence>
<dbReference type="FunFam" id="1.25.40.10:FF:000065">
    <property type="entry name" value="Programmed cell death 11"/>
    <property type="match status" value="1"/>
</dbReference>
<evidence type="ECO:0000256" key="2">
    <source>
        <dbReference type="ARBA" id="ARBA00022552"/>
    </source>
</evidence>
<feature type="domain" description="S1 motif" evidence="7">
    <location>
        <begin position="244"/>
        <end position="312"/>
    </location>
</feature>
<dbReference type="Pfam" id="PF00575">
    <property type="entry name" value="S1"/>
    <property type="match status" value="3"/>
</dbReference>